<protein>
    <recommendedName>
        <fullName evidence="1">Methyltransferase domain-containing protein</fullName>
    </recommendedName>
</protein>
<dbReference type="CDD" id="cd02440">
    <property type="entry name" value="AdoMet_MTases"/>
    <property type="match status" value="1"/>
</dbReference>
<evidence type="ECO:0000313" key="2">
    <source>
        <dbReference type="EMBL" id="XFO73463.1"/>
    </source>
</evidence>
<gene>
    <name evidence="2" type="ORF">SPACI_035620</name>
</gene>
<dbReference type="InterPro" id="IPR029063">
    <property type="entry name" value="SAM-dependent_MTases_sf"/>
</dbReference>
<sequence>MTNDVTISRFDKGSEHYQTDSIKYRKLSADRVSQLVAPALTDIILDIGCGTGTQLIELAGMIKRGIGIDISSGMVQKANDQLKKAGCANLEFYIGDFITPEREFPLDKMKINKIISNYALHHLKHVDKKKALDKMINLAGDNLEMIVIGDLMFFDDPENYANQYDQIGYGPGTDLPCYADELVGLFDRGVFTVTLDRIHPLVGVLKAMRGINP</sequence>
<dbReference type="InterPro" id="IPR025714">
    <property type="entry name" value="Methyltranfer_dom"/>
</dbReference>
<accession>A0ABZ3J528</accession>
<dbReference type="Pfam" id="PF13847">
    <property type="entry name" value="Methyltransf_31"/>
    <property type="match status" value="1"/>
</dbReference>
<dbReference type="Gene3D" id="3.40.50.150">
    <property type="entry name" value="Vaccinia Virus protein VP39"/>
    <property type="match status" value="1"/>
</dbReference>
<keyword evidence="3" id="KW-1185">Reference proteome</keyword>
<dbReference type="Proteomes" id="UP000216052">
    <property type="component" value="Chromosome"/>
</dbReference>
<reference evidence="2" key="1">
    <citation type="submission" date="2024-05" db="EMBL/GenBank/DDBJ databases">
        <title>Isolation and characterization of Sporomusa carbonis sp. nov., a carboxydotrophic hydrogenogen in the genus of Sporomusa isolated from a charcoal burning pile.</title>
        <authorList>
            <person name="Boeer T."/>
            <person name="Rosenbaum F."/>
            <person name="Eysell L."/>
            <person name="Mueller V."/>
            <person name="Daniel R."/>
            <person name="Poehlein A."/>
        </authorList>
    </citation>
    <scope>NUCLEOTIDE SEQUENCE [LARGE SCALE GENOMIC DNA]</scope>
    <source>
        <strain evidence="2">DSM 3132</strain>
    </source>
</reference>
<name>A0ABZ3J528_SPOA4</name>
<organism evidence="2 3">
    <name type="scientific">Sporomusa acidovorans (strain ATCC 49682 / DSM 3132 / Mol)</name>
    <dbReference type="NCBI Taxonomy" id="1123286"/>
    <lineage>
        <taxon>Bacteria</taxon>
        <taxon>Bacillati</taxon>
        <taxon>Bacillota</taxon>
        <taxon>Negativicutes</taxon>
        <taxon>Selenomonadales</taxon>
        <taxon>Sporomusaceae</taxon>
        <taxon>Sporomusa</taxon>
    </lineage>
</organism>
<dbReference type="RefSeq" id="WP_169716931.1">
    <property type="nucleotide sequence ID" value="NZ_CP155571.1"/>
</dbReference>
<feature type="domain" description="Methyltransferase" evidence="1">
    <location>
        <begin position="44"/>
        <end position="147"/>
    </location>
</feature>
<evidence type="ECO:0000259" key="1">
    <source>
        <dbReference type="Pfam" id="PF13847"/>
    </source>
</evidence>
<proteinExistence type="predicted"/>
<dbReference type="EMBL" id="CP155571">
    <property type="protein sequence ID" value="XFO73463.1"/>
    <property type="molecule type" value="Genomic_DNA"/>
</dbReference>
<evidence type="ECO:0000313" key="3">
    <source>
        <dbReference type="Proteomes" id="UP000216052"/>
    </source>
</evidence>
<dbReference type="PANTHER" id="PTHR43861">
    <property type="entry name" value="TRANS-ACONITATE 2-METHYLTRANSFERASE-RELATED"/>
    <property type="match status" value="1"/>
</dbReference>
<dbReference type="SUPFAM" id="SSF53335">
    <property type="entry name" value="S-adenosyl-L-methionine-dependent methyltransferases"/>
    <property type="match status" value="1"/>
</dbReference>